<dbReference type="RefSeq" id="WP_202750564.1">
    <property type="nucleotide sequence ID" value="NZ_JAESWC010000018.1"/>
</dbReference>
<comment type="caution">
    <text evidence="1">The sequence shown here is derived from an EMBL/GenBank/DDBJ whole genome shotgun (WGS) entry which is preliminary data.</text>
</comment>
<evidence type="ECO:0000313" key="2">
    <source>
        <dbReference type="Proteomes" id="UP000632377"/>
    </source>
</evidence>
<reference evidence="1 2" key="1">
    <citation type="submission" date="2021-01" db="EMBL/GenBank/DDBJ databases">
        <title>Genome public.</title>
        <authorList>
            <person name="Liu C."/>
            <person name="Sun Q."/>
        </authorList>
    </citation>
    <scope>NUCLEOTIDE SEQUENCE [LARGE SCALE GENOMIC DNA]</scope>
    <source>
        <strain evidence="1 2">YIM B02515</strain>
    </source>
</reference>
<name>A0ABS1TEM7_9CLOT</name>
<protein>
    <submittedName>
        <fullName evidence="1">Uncharacterized protein</fullName>
    </submittedName>
</protein>
<organism evidence="1 2">
    <name type="scientific">Clostridium rhizosphaerae</name>
    <dbReference type="NCBI Taxonomy" id="2803861"/>
    <lineage>
        <taxon>Bacteria</taxon>
        <taxon>Bacillati</taxon>
        <taxon>Bacillota</taxon>
        <taxon>Clostridia</taxon>
        <taxon>Eubacteriales</taxon>
        <taxon>Clostridiaceae</taxon>
        <taxon>Clostridium</taxon>
    </lineage>
</organism>
<accession>A0ABS1TEM7</accession>
<sequence>MSKKAENGNTTLKVVFENYKKYDKRKFTPEYIDNEPIINILTYFKMHEVEGGSLSRIMCDGDACYFYKLYNDSKVALRGDTMISFWTIYKQALKMATGENYIKSSNPFDDLIAKRNEPGYKEVNDRFSKFAEIYHTPGNFILLPPPCPDGRMNNNRYKCSEDRIDKSLLECFNGGVLSKYFGDDNEKLKKWVKEQELDSVFEKGVIEKDKIIPFNLNNPYVCYSNMNEDEINEFLENVEKLIKHRNEKLLSLTGSDKYGK</sequence>
<dbReference type="EMBL" id="JAESWC010000018">
    <property type="protein sequence ID" value="MBL4937818.1"/>
    <property type="molecule type" value="Genomic_DNA"/>
</dbReference>
<keyword evidence="2" id="KW-1185">Reference proteome</keyword>
<dbReference type="Proteomes" id="UP000632377">
    <property type="component" value="Unassembled WGS sequence"/>
</dbReference>
<gene>
    <name evidence="1" type="ORF">JK636_19100</name>
</gene>
<evidence type="ECO:0000313" key="1">
    <source>
        <dbReference type="EMBL" id="MBL4937818.1"/>
    </source>
</evidence>
<proteinExistence type="predicted"/>